<dbReference type="SMART" id="SM00184">
    <property type="entry name" value="RING"/>
    <property type="match status" value="1"/>
</dbReference>
<dbReference type="InterPro" id="IPR013083">
    <property type="entry name" value="Znf_RING/FYVE/PHD"/>
</dbReference>
<dbReference type="InterPro" id="IPR047153">
    <property type="entry name" value="TRIM45/56/19-like"/>
</dbReference>
<gene>
    <name evidence="9" type="ORF">SteCoe_22740</name>
</gene>
<dbReference type="GO" id="GO:0061630">
    <property type="term" value="F:ubiquitin protein ligase activity"/>
    <property type="evidence" value="ECO:0007669"/>
    <property type="project" value="TreeGrafter"/>
</dbReference>
<reference evidence="9 10" key="1">
    <citation type="submission" date="2016-11" db="EMBL/GenBank/DDBJ databases">
        <title>The macronuclear genome of Stentor coeruleus: a giant cell with tiny introns.</title>
        <authorList>
            <person name="Slabodnick M."/>
            <person name="Ruby J.G."/>
            <person name="Reiff S.B."/>
            <person name="Swart E.C."/>
            <person name="Gosai S."/>
            <person name="Prabakaran S."/>
            <person name="Witkowska E."/>
            <person name="Larue G.E."/>
            <person name="Fisher S."/>
            <person name="Freeman R.M."/>
            <person name="Gunawardena J."/>
            <person name="Chu W."/>
            <person name="Stover N.A."/>
            <person name="Gregory B.D."/>
            <person name="Nowacki M."/>
            <person name="Derisi J."/>
            <person name="Roy S.W."/>
            <person name="Marshall W.F."/>
            <person name="Sood P."/>
        </authorList>
    </citation>
    <scope>NUCLEOTIDE SEQUENCE [LARGE SCALE GENOMIC DNA]</scope>
    <source>
        <strain evidence="9">WM001</strain>
    </source>
</reference>
<evidence type="ECO:0000313" key="9">
    <source>
        <dbReference type="EMBL" id="OMJ77615.1"/>
    </source>
</evidence>
<dbReference type="Gene3D" id="3.30.40.10">
    <property type="entry name" value="Zinc/RING finger domain, C3HC4 (zinc finger)"/>
    <property type="match status" value="1"/>
</dbReference>
<dbReference type="OrthoDB" id="305792at2759"/>
<dbReference type="SUPFAM" id="SSF57845">
    <property type="entry name" value="B-box zinc-binding domain"/>
    <property type="match status" value="1"/>
</dbReference>
<evidence type="ECO:0000256" key="6">
    <source>
        <dbReference type="SAM" id="MobiDB-lite"/>
    </source>
</evidence>
<comment type="caution">
    <text evidence="9">The sequence shown here is derived from an EMBL/GenBank/DDBJ whole genome shotgun (WGS) entry which is preliminary data.</text>
</comment>
<proteinExistence type="predicted"/>
<evidence type="ECO:0000313" key="10">
    <source>
        <dbReference type="Proteomes" id="UP000187209"/>
    </source>
</evidence>
<dbReference type="InterPro" id="IPR001841">
    <property type="entry name" value="Znf_RING"/>
</dbReference>
<dbReference type="PROSITE" id="PS50089">
    <property type="entry name" value="ZF_RING_2"/>
    <property type="match status" value="1"/>
</dbReference>
<dbReference type="SUPFAM" id="SSF57850">
    <property type="entry name" value="RING/U-box"/>
    <property type="match status" value="1"/>
</dbReference>
<feature type="compositionally biased region" description="Basic residues" evidence="6">
    <location>
        <begin position="356"/>
        <end position="370"/>
    </location>
</feature>
<feature type="domain" description="B box-type" evidence="8">
    <location>
        <begin position="74"/>
        <end position="116"/>
    </location>
</feature>
<dbReference type="EMBL" id="MPUH01000565">
    <property type="protein sequence ID" value="OMJ77615.1"/>
    <property type="molecule type" value="Genomic_DNA"/>
</dbReference>
<accession>A0A1R2BM39</accession>
<keyword evidence="2 4" id="KW-0863">Zinc-finger</keyword>
<evidence type="ECO:0000256" key="1">
    <source>
        <dbReference type="ARBA" id="ARBA00022723"/>
    </source>
</evidence>
<keyword evidence="3" id="KW-0862">Zinc</keyword>
<dbReference type="PANTHER" id="PTHR25462">
    <property type="entry name" value="BONUS, ISOFORM C-RELATED"/>
    <property type="match status" value="1"/>
</dbReference>
<dbReference type="Pfam" id="PF14634">
    <property type="entry name" value="zf-RING_5"/>
    <property type="match status" value="1"/>
</dbReference>
<evidence type="ECO:0000259" key="8">
    <source>
        <dbReference type="PROSITE" id="PS50119"/>
    </source>
</evidence>
<dbReference type="InterPro" id="IPR017907">
    <property type="entry name" value="Znf_RING_CS"/>
</dbReference>
<protein>
    <recommendedName>
        <fullName evidence="11">RING-type domain-containing protein</fullName>
    </recommendedName>
</protein>
<dbReference type="InterPro" id="IPR000315">
    <property type="entry name" value="Znf_B-box"/>
</dbReference>
<dbReference type="PROSITE" id="PS00518">
    <property type="entry name" value="ZF_RING_1"/>
    <property type="match status" value="1"/>
</dbReference>
<evidence type="ECO:0000256" key="4">
    <source>
        <dbReference type="PROSITE-ProRule" id="PRU00024"/>
    </source>
</evidence>
<organism evidence="9 10">
    <name type="scientific">Stentor coeruleus</name>
    <dbReference type="NCBI Taxonomy" id="5963"/>
    <lineage>
        <taxon>Eukaryota</taxon>
        <taxon>Sar</taxon>
        <taxon>Alveolata</taxon>
        <taxon>Ciliophora</taxon>
        <taxon>Postciliodesmatophora</taxon>
        <taxon>Heterotrichea</taxon>
        <taxon>Heterotrichida</taxon>
        <taxon>Stentoridae</taxon>
        <taxon>Stentor</taxon>
    </lineage>
</organism>
<evidence type="ECO:0008006" key="11">
    <source>
        <dbReference type="Google" id="ProtNLM"/>
    </source>
</evidence>
<dbReference type="CDD" id="cd19756">
    <property type="entry name" value="Bbox2"/>
    <property type="match status" value="1"/>
</dbReference>
<evidence type="ECO:0000256" key="3">
    <source>
        <dbReference type="ARBA" id="ARBA00022833"/>
    </source>
</evidence>
<dbReference type="AlphaFoldDB" id="A0A1R2BM39"/>
<evidence type="ECO:0000259" key="7">
    <source>
        <dbReference type="PROSITE" id="PS50089"/>
    </source>
</evidence>
<feature type="compositionally biased region" description="Low complexity" evidence="6">
    <location>
        <begin position="305"/>
        <end position="320"/>
    </location>
</feature>
<feature type="domain" description="RING-type" evidence="7">
    <location>
        <begin position="7"/>
        <end position="49"/>
    </location>
</feature>
<keyword evidence="10" id="KW-1185">Reference proteome</keyword>
<feature type="coiled-coil region" evidence="5">
    <location>
        <begin position="127"/>
        <end position="194"/>
    </location>
</feature>
<evidence type="ECO:0000256" key="2">
    <source>
        <dbReference type="ARBA" id="ARBA00022771"/>
    </source>
</evidence>
<dbReference type="Proteomes" id="UP000187209">
    <property type="component" value="Unassembled WGS sequence"/>
</dbReference>
<dbReference type="GO" id="GO:0008270">
    <property type="term" value="F:zinc ion binding"/>
    <property type="evidence" value="ECO:0007669"/>
    <property type="project" value="UniProtKB-KW"/>
</dbReference>
<dbReference type="Pfam" id="PF00643">
    <property type="entry name" value="zf-B_box"/>
    <property type="match status" value="1"/>
</dbReference>
<keyword evidence="5" id="KW-0175">Coiled coil</keyword>
<keyword evidence="1" id="KW-0479">Metal-binding</keyword>
<sequence length="370" mass="42690">MDSVFECGQCFIPYDEQVHKPLSLPCGHVFCQECLSKQSKDFITCPIDKFSFAAQAFTLPCCYTILANLPKHIKKASSCIRHPKRKVKFMCKSHEKFLCTECVVDHTGAGHNIVAFSINTSVVKSELKDLESICEATLKENEDLYKDIDSKSKIVKDFYHLQLSRISVAYENALKILQQKKRELQSSISKYLSDQCKLIEKHKEGVSKILESSAKLLQQLKLMEKDLPHYESLCANIKSLKQELKYLEYPIETFHYQYMSFKAPETINIIFGTLEELEDLSELESLGQKPKKSCSHTIKSVLTNTNLNENPTTTKSTTPKIPEKNYKPEEKNLENKNPEKSPEKVNKNRQNFNSRNHPKRMPWKKRNRSL</sequence>
<feature type="region of interest" description="Disordered" evidence="6">
    <location>
        <begin position="305"/>
        <end position="370"/>
    </location>
</feature>
<dbReference type="Gene3D" id="3.30.160.60">
    <property type="entry name" value="Classic Zinc Finger"/>
    <property type="match status" value="1"/>
</dbReference>
<evidence type="ECO:0000256" key="5">
    <source>
        <dbReference type="SAM" id="Coils"/>
    </source>
</evidence>
<dbReference type="PROSITE" id="PS50119">
    <property type="entry name" value="ZF_BBOX"/>
    <property type="match status" value="1"/>
</dbReference>
<dbReference type="PANTHER" id="PTHR25462:SF296">
    <property type="entry name" value="MEIOTIC P26, ISOFORM F"/>
    <property type="match status" value="1"/>
</dbReference>
<feature type="compositionally biased region" description="Basic and acidic residues" evidence="6">
    <location>
        <begin position="321"/>
        <end position="346"/>
    </location>
</feature>
<name>A0A1R2BM39_9CILI</name>